<protein>
    <submittedName>
        <fullName evidence="1">Uncharacterized protein</fullName>
    </submittedName>
</protein>
<comment type="caution">
    <text evidence="1">The sequence shown here is derived from an EMBL/GenBank/DDBJ whole genome shotgun (WGS) entry which is preliminary data.</text>
</comment>
<proteinExistence type="predicted"/>
<evidence type="ECO:0000313" key="2">
    <source>
        <dbReference type="Proteomes" id="UP000215914"/>
    </source>
</evidence>
<name>A0A9K3H1V7_HELAN</name>
<dbReference type="InterPro" id="IPR025322">
    <property type="entry name" value="PADRE_dom"/>
</dbReference>
<evidence type="ECO:0000313" key="1">
    <source>
        <dbReference type="EMBL" id="KAF5763153.1"/>
    </source>
</evidence>
<dbReference type="Gramene" id="mRNA:HanXRQr2_Chr15g0677001">
    <property type="protein sequence ID" value="CDS:HanXRQr2_Chr15g0677001.1"/>
    <property type="gene ID" value="HanXRQr2_Chr15g0677001"/>
</dbReference>
<reference evidence="1" key="2">
    <citation type="submission" date="2020-06" db="EMBL/GenBank/DDBJ databases">
        <title>Helianthus annuus Genome sequencing and assembly Release 2.</title>
        <authorList>
            <person name="Gouzy J."/>
            <person name="Langlade N."/>
            <person name="Munos S."/>
        </authorList>
    </citation>
    <scope>NUCLEOTIDE SEQUENCE</scope>
    <source>
        <tissue evidence="1">Leaves</tissue>
    </source>
</reference>
<dbReference type="Proteomes" id="UP000215914">
    <property type="component" value="Unassembled WGS sequence"/>
</dbReference>
<keyword evidence="2" id="KW-1185">Reference proteome</keyword>
<organism evidence="1 2">
    <name type="scientific">Helianthus annuus</name>
    <name type="common">Common sunflower</name>
    <dbReference type="NCBI Taxonomy" id="4232"/>
    <lineage>
        <taxon>Eukaryota</taxon>
        <taxon>Viridiplantae</taxon>
        <taxon>Streptophyta</taxon>
        <taxon>Embryophyta</taxon>
        <taxon>Tracheophyta</taxon>
        <taxon>Spermatophyta</taxon>
        <taxon>Magnoliopsida</taxon>
        <taxon>eudicotyledons</taxon>
        <taxon>Gunneridae</taxon>
        <taxon>Pentapetalae</taxon>
        <taxon>asterids</taxon>
        <taxon>campanulids</taxon>
        <taxon>Asterales</taxon>
        <taxon>Asteraceae</taxon>
        <taxon>Asteroideae</taxon>
        <taxon>Heliantheae alliance</taxon>
        <taxon>Heliantheae</taxon>
        <taxon>Helianthus</taxon>
    </lineage>
</organism>
<dbReference type="PANTHER" id="PTHR33052">
    <property type="entry name" value="DUF4228 DOMAIN PROTEIN-RELATED"/>
    <property type="match status" value="1"/>
</dbReference>
<dbReference type="AlphaFoldDB" id="A0A9K3H1V7"/>
<sequence>MGASTIEKGVLKLVHPGRHVEYHRKSITAGEIMRKNPRHSITRPDFFKNPGIVVRPESVMVPGQVFYIVPNKTIHNLDKNKSQQLDQSSNTSDYKHVSKQTSWRKLWAGMTPMYKFHHEQDGSSSCANSMPHARETTLDDGLTLTFQARDYYLNGNTSASGITEKYSQEETTKITRSHTRQAHVCNNKHDKNLKSCMKKEGQIRVPNLRVTFNLTTMIKY</sequence>
<reference evidence="1" key="1">
    <citation type="journal article" date="2017" name="Nature">
        <title>The sunflower genome provides insights into oil metabolism, flowering and Asterid evolution.</title>
        <authorList>
            <person name="Badouin H."/>
            <person name="Gouzy J."/>
            <person name="Grassa C.J."/>
            <person name="Murat F."/>
            <person name="Staton S.E."/>
            <person name="Cottret L."/>
            <person name="Lelandais-Briere C."/>
            <person name="Owens G.L."/>
            <person name="Carrere S."/>
            <person name="Mayjonade B."/>
            <person name="Legrand L."/>
            <person name="Gill N."/>
            <person name="Kane N.C."/>
            <person name="Bowers J.E."/>
            <person name="Hubner S."/>
            <person name="Bellec A."/>
            <person name="Berard A."/>
            <person name="Berges H."/>
            <person name="Blanchet N."/>
            <person name="Boniface M.C."/>
            <person name="Brunel D."/>
            <person name="Catrice O."/>
            <person name="Chaidir N."/>
            <person name="Claudel C."/>
            <person name="Donnadieu C."/>
            <person name="Faraut T."/>
            <person name="Fievet G."/>
            <person name="Helmstetter N."/>
            <person name="King M."/>
            <person name="Knapp S.J."/>
            <person name="Lai Z."/>
            <person name="Le Paslier M.C."/>
            <person name="Lippi Y."/>
            <person name="Lorenzon L."/>
            <person name="Mandel J.R."/>
            <person name="Marage G."/>
            <person name="Marchand G."/>
            <person name="Marquand E."/>
            <person name="Bret-Mestries E."/>
            <person name="Morien E."/>
            <person name="Nambeesan S."/>
            <person name="Nguyen T."/>
            <person name="Pegot-Espagnet P."/>
            <person name="Pouilly N."/>
            <person name="Raftis F."/>
            <person name="Sallet E."/>
            <person name="Schiex T."/>
            <person name="Thomas J."/>
            <person name="Vandecasteele C."/>
            <person name="Vares D."/>
            <person name="Vear F."/>
            <person name="Vautrin S."/>
            <person name="Crespi M."/>
            <person name="Mangin B."/>
            <person name="Burke J.M."/>
            <person name="Salse J."/>
            <person name="Munos S."/>
            <person name="Vincourt P."/>
            <person name="Rieseberg L.H."/>
            <person name="Langlade N.B."/>
        </authorList>
    </citation>
    <scope>NUCLEOTIDE SEQUENCE</scope>
    <source>
        <tissue evidence="1">Leaves</tissue>
    </source>
</reference>
<accession>A0A9K3H1V7</accession>
<dbReference type="EMBL" id="MNCJ02000330">
    <property type="protein sequence ID" value="KAF5763153.1"/>
    <property type="molecule type" value="Genomic_DNA"/>
</dbReference>
<dbReference type="Pfam" id="PF14009">
    <property type="entry name" value="PADRE"/>
    <property type="match status" value="1"/>
</dbReference>
<gene>
    <name evidence="1" type="ORF">HanXRQr2_Chr15g0677001</name>
</gene>